<feature type="domain" description="CHAT" evidence="1">
    <location>
        <begin position="10"/>
        <end position="184"/>
    </location>
</feature>
<dbReference type="Proteomes" id="UP001575181">
    <property type="component" value="Unassembled WGS sequence"/>
</dbReference>
<gene>
    <name evidence="2" type="ORF">ACERLL_17795</name>
</gene>
<dbReference type="EMBL" id="JBGUAW010000044">
    <property type="protein sequence ID" value="MFA9462650.1"/>
    <property type="molecule type" value="Genomic_DNA"/>
</dbReference>
<proteinExistence type="predicted"/>
<sequence length="186" mass="19262">MEGKAGEGRQQLLEALLGDAAERLADYQSLGAVTDGLVSLVPLEALHLDGTPLVASHRVHYLPTLAGTDTANEGGAGQRALIVADPAFETQVAQAETPQTSDTRDLRAANAGGYFTPLPETMAEAAAVEAALPDYRAERISGEQATEPAVRKALSQNPSLVHFATHGILSGDLPGLTEAALVLADS</sequence>
<protein>
    <submittedName>
        <fullName evidence="2">CHAT domain-containing protein</fullName>
    </submittedName>
</protein>
<reference evidence="2 3" key="1">
    <citation type="submission" date="2024-08" db="EMBL/GenBank/DDBJ databases">
        <title>Whole-genome sequencing of halo(alkali)philic microorganisms from hypersaline lakes.</title>
        <authorList>
            <person name="Sorokin D.Y."/>
            <person name="Merkel A.Y."/>
            <person name="Messina E."/>
            <person name="Yakimov M."/>
        </authorList>
    </citation>
    <scope>NUCLEOTIDE SEQUENCE [LARGE SCALE GENOMIC DNA]</scope>
    <source>
        <strain evidence="2 3">Cl-TMA</strain>
    </source>
</reference>
<accession>A0ABV4U2X5</accession>
<dbReference type="InterPro" id="IPR024983">
    <property type="entry name" value="CHAT_dom"/>
</dbReference>
<comment type="caution">
    <text evidence="2">The sequence shown here is derived from an EMBL/GenBank/DDBJ whole genome shotgun (WGS) entry which is preliminary data.</text>
</comment>
<organism evidence="2 3">
    <name type="scientific">Thiohalorhabdus methylotrophus</name>
    <dbReference type="NCBI Taxonomy" id="3242694"/>
    <lineage>
        <taxon>Bacteria</taxon>
        <taxon>Pseudomonadati</taxon>
        <taxon>Pseudomonadota</taxon>
        <taxon>Gammaproteobacteria</taxon>
        <taxon>Thiohalorhabdales</taxon>
        <taxon>Thiohalorhabdaceae</taxon>
        <taxon>Thiohalorhabdus</taxon>
    </lineage>
</organism>
<keyword evidence="3" id="KW-1185">Reference proteome</keyword>
<evidence type="ECO:0000259" key="1">
    <source>
        <dbReference type="Pfam" id="PF12770"/>
    </source>
</evidence>
<evidence type="ECO:0000313" key="2">
    <source>
        <dbReference type="EMBL" id="MFA9462650.1"/>
    </source>
</evidence>
<name>A0ABV4U2X5_9GAMM</name>
<dbReference type="Pfam" id="PF12770">
    <property type="entry name" value="CHAT"/>
    <property type="match status" value="1"/>
</dbReference>
<dbReference type="RefSeq" id="WP_373657437.1">
    <property type="nucleotide sequence ID" value="NZ_JBGUAW010000044.1"/>
</dbReference>
<feature type="non-terminal residue" evidence="2">
    <location>
        <position position="186"/>
    </location>
</feature>
<evidence type="ECO:0000313" key="3">
    <source>
        <dbReference type="Proteomes" id="UP001575181"/>
    </source>
</evidence>